<dbReference type="AlphaFoldDB" id="A0AAV7R4A6"/>
<name>A0AAV7R4A6_PLEWA</name>
<evidence type="ECO:0000313" key="2">
    <source>
        <dbReference type="EMBL" id="KAJ1147113.1"/>
    </source>
</evidence>
<evidence type="ECO:0000256" key="1">
    <source>
        <dbReference type="SAM" id="MobiDB-lite"/>
    </source>
</evidence>
<reference evidence="2" key="1">
    <citation type="journal article" date="2022" name="bioRxiv">
        <title>Sequencing and chromosome-scale assembly of the giantPleurodeles waltlgenome.</title>
        <authorList>
            <person name="Brown T."/>
            <person name="Elewa A."/>
            <person name="Iarovenko S."/>
            <person name="Subramanian E."/>
            <person name="Araus A.J."/>
            <person name="Petzold A."/>
            <person name="Susuki M."/>
            <person name="Suzuki K.-i.T."/>
            <person name="Hayashi T."/>
            <person name="Toyoda A."/>
            <person name="Oliveira C."/>
            <person name="Osipova E."/>
            <person name="Leigh N.D."/>
            <person name="Simon A."/>
            <person name="Yun M.H."/>
        </authorList>
    </citation>
    <scope>NUCLEOTIDE SEQUENCE</scope>
    <source>
        <strain evidence="2">20211129_DDA</strain>
        <tissue evidence="2">Liver</tissue>
    </source>
</reference>
<organism evidence="2 3">
    <name type="scientific">Pleurodeles waltl</name>
    <name type="common">Iberian ribbed newt</name>
    <dbReference type="NCBI Taxonomy" id="8319"/>
    <lineage>
        <taxon>Eukaryota</taxon>
        <taxon>Metazoa</taxon>
        <taxon>Chordata</taxon>
        <taxon>Craniata</taxon>
        <taxon>Vertebrata</taxon>
        <taxon>Euteleostomi</taxon>
        <taxon>Amphibia</taxon>
        <taxon>Batrachia</taxon>
        <taxon>Caudata</taxon>
        <taxon>Salamandroidea</taxon>
        <taxon>Salamandridae</taxon>
        <taxon>Pleurodelinae</taxon>
        <taxon>Pleurodeles</taxon>
    </lineage>
</organism>
<dbReference type="EMBL" id="JANPWB010000010">
    <property type="protein sequence ID" value="KAJ1147113.1"/>
    <property type="molecule type" value="Genomic_DNA"/>
</dbReference>
<feature type="compositionally biased region" description="Basic and acidic residues" evidence="1">
    <location>
        <begin position="103"/>
        <end position="115"/>
    </location>
</feature>
<protein>
    <submittedName>
        <fullName evidence="2">Uncharacterized protein</fullName>
    </submittedName>
</protein>
<feature type="region of interest" description="Disordered" evidence="1">
    <location>
        <begin position="1"/>
        <end position="49"/>
    </location>
</feature>
<feature type="compositionally biased region" description="Basic residues" evidence="1">
    <location>
        <begin position="1"/>
        <end position="16"/>
    </location>
</feature>
<proteinExistence type="predicted"/>
<accession>A0AAV7R4A6</accession>
<comment type="caution">
    <text evidence="2">The sequence shown here is derived from an EMBL/GenBank/DDBJ whole genome shotgun (WGS) entry which is preliminary data.</text>
</comment>
<evidence type="ECO:0000313" key="3">
    <source>
        <dbReference type="Proteomes" id="UP001066276"/>
    </source>
</evidence>
<sequence>MSSRTRGPRGPRHTPGPRKVQIPEEPEIQGILHTPGPPTMASEVFAPLLGPPMSSTPPVASKIPDTSWYPKPHPSWGVIVALEASRVHLRGSHTVPGSAQAEEPPKEADPRVLAL</sequence>
<feature type="region of interest" description="Disordered" evidence="1">
    <location>
        <begin position="91"/>
        <end position="115"/>
    </location>
</feature>
<dbReference type="Proteomes" id="UP001066276">
    <property type="component" value="Chromosome 6"/>
</dbReference>
<keyword evidence="3" id="KW-1185">Reference proteome</keyword>
<gene>
    <name evidence="2" type="ORF">NDU88_013359</name>
</gene>